<dbReference type="SUPFAM" id="SSF102114">
    <property type="entry name" value="Radical SAM enzymes"/>
    <property type="match status" value="1"/>
</dbReference>
<dbReference type="Pfam" id="PF04055">
    <property type="entry name" value="Radical_SAM"/>
    <property type="match status" value="1"/>
</dbReference>
<evidence type="ECO:0000256" key="1">
    <source>
        <dbReference type="ARBA" id="ARBA00001966"/>
    </source>
</evidence>
<dbReference type="AlphaFoldDB" id="A0A9D2FU79"/>
<proteinExistence type="predicted"/>
<keyword evidence="5" id="KW-0560">Oxidoreductase</keyword>
<dbReference type="PROSITE" id="PS51918">
    <property type="entry name" value="RADICAL_SAM"/>
    <property type="match status" value="1"/>
</dbReference>
<dbReference type="InterPro" id="IPR050377">
    <property type="entry name" value="Radical_SAM_PqqE_MftC-like"/>
</dbReference>
<evidence type="ECO:0000313" key="9">
    <source>
        <dbReference type="EMBL" id="HIZ66535.1"/>
    </source>
</evidence>
<sequence length="357" mass="41012">MRYEVEPACRRMEWLDPFYKAVWEKAYEEAIPISGTFELTPRCNFNCRMCYVHLKPEQISEYGKELTAKEWISIAGEAKEAGTTWLCITGGEPLMHPEFEVIWRELTAMGFFITLQTNGSLIEGNMARLLEECPPKGVKITLYGSDDEVYERVCRVKGGFTKTDRGIQLLKELKIPVRLVSTIIRQNEEDVQRMRMYAMWLSLPWTATGSIRDSVRGADSEAYRVRMKEKLDAGTRAQIKYHLEKAPIDIERKPCTYCKDYRLGYWVTWNGDMRFCSFMNEPNIPVRDLAFSGAWKALVAYEEALDWPAECKSCRAQSACAKCAATLTTEGGSPRKAPESFCSKIKKYYDEAMKGDR</sequence>
<organism evidence="9 10">
    <name type="scientific">Candidatus Blautia pullicola</name>
    <dbReference type="NCBI Taxonomy" id="2838498"/>
    <lineage>
        <taxon>Bacteria</taxon>
        <taxon>Bacillati</taxon>
        <taxon>Bacillota</taxon>
        <taxon>Clostridia</taxon>
        <taxon>Lachnospirales</taxon>
        <taxon>Lachnospiraceae</taxon>
        <taxon>Blautia</taxon>
    </lineage>
</organism>
<keyword evidence="2" id="KW-0004">4Fe-4S</keyword>
<keyword evidence="4" id="KW-0479">Metal-binding</keyword>
<evidence type="ECO:0000256" key="5">
    <source>
        <dbReference type="ARBA" id="ARBA00023002"/>
    </source>
</evidence>
<reference evidence="9" key="2">
    <citation type="submission" date="2021-04" db="EMBL/GenBank/DDBJ databases">
        <authorList>
            <person name="Gilroy R."/>
        </authorList>
    </citation>
    <scope>NUCLEOTIDE SEQUENCE</scope>
    <source>
        <strain evidence="9">1068</strain>
    </source>
</reference>
<evidence type="ECO:0000256" key="3">
    <source>
        <dbReference type="ARBA" id="ARBA00022691"/>
    </source>
</evidence>
<protein>
    <submittedName>
        <fullName evidence="9">Radical SAM protein</fullName>
    </submittedName>
</protein>
<dbReference type="PANTHER" id="PTHR11228:SF7">
    <property type="entry name" value="PQQA PEPTIDE CYCLASE"/>
    <property type="match status" value="1"/>
</dbReference>
<accession>A0A9D2FU79</accession>
<name>A0A9D2FU79_9FIRM</name>
<dbReference type="EMBL" id="DXBG01000271">
    <property type="protein sequence ID" value="HIZ66535.1"/>
    <property type="molecule type" value="Genomic_DNA"/>
</dbReference>
<dbReference type="CDD" id="cd01335">
    <property type="entry name" value="Radical_SAM"/>
    <property type="match status" value="1"/>
</dbReference>
<keyword evidence="6" id="KW-0408">Iron</keyword>
<dbReference type="SFLD" id="SFLDG01386">
    <property type="entry name" value="main_SPASM_domain-containing"/>
    <property type="match status" value="1"/>
</dbReference>
<dbReference type="InterPro" id="IPR007197">
    <property type="entry name" value="rSAM"/>
</dbReference>
<feature type="domain" description="Radical SAM core" evidence="8">
    <location>
        <begin position="29"/>
        <end position="249"/>
    </location>
</feature>
<dbReference type="Gene3D" id="3.20.20.70">
    <property type="entry name" value="Aldolase class I"/>
    <property type="match status" value="1"/>
</dbReference>
<dbReference type="InterPro" id="IPR013785">
    <property type="entry name" value="Aldolase_TIM"/>
</dbReference>
<dbReference type="InterPro" id="IPR000385">
    <property type="entry name" value="MoaA_NifB_PqqE_Fe-S-bd_CS"/>
</dbReference>
<dbReference type="SFLD" id="SFLDG01067">
    <property type="entry name" value="SPASM/twitch_domain_containing"/>
    <property type="match status" value="1"/>
</dbReference>
<comment type="cofactor">
    <cofactor evidence="1">
        <name>[4Fe-4S] cluster</name>
        <dbReference type="ChEBI" id="CHEBI:49883"/>
    </cofactor>
</comment>
<evidence type="ECO:0000256" key="6">
    <source>
        <dbReference type="ARBA" id="ARBA00023004"/>
    </source>
</evidence>
<gene>
    <name evidence="9" type="ORF">H9809_11675</name>
</gene>
<evidence type="ECO:0000256" key="4">
    <source>
        <dbReference type="ARBA" id="ARBA00022723"/>
    </source>
</evidence>
<evidence type="ECO:0000313" key="10">
    <source>
        <dbReference type="Proteomes" id="UP000824056"/>
    </source>
</evidence>
<dbReference type="Proteomes" id="UP000824056">
    <property type="component" value="Unassembled WGS sequence"/>
</dbReference>
<evidence type="ECO:0000256" key="2">
    <source>
        <dbReference type="ARBA" id="ARBA00022485"/>
    </source>
</evidence>
<keyword evidence="7" id="KW-0411">Iron-sulfur</keyword>
<dbReference type="GO" id="GO:0016491">
    <property type="term" value="F:oxidoreductase activity"/>
    <property type="evidence" value="ECO:0007669"/>
    <property type="project" value="UniProtKB-KW"/>
</dbReference>
<evidence type="ECO:0000256" key="7">
    <source>
        <dbReference type="ARBA" id="ARBA00023014"/>
    </source>
</evidence>
<dbReference type="SFLD" id="SFLDS00029">
    <property type="entry name" value="Radical_SAM"/>
    <property type="match status" value="1"/>
</dbReference>
<evidence type="ECO:0000259" key="8">
    <source>
        <dbReference type="PROSITE" id="PS51918"/>
    </source>
</evidence>
<keyword evidence="3" id="KW-0949">S-adenosyl-L-methionine</keyword>
<dbReference type="PANTHER" id="PTHR11228">
    <property type="entry name" value="RADICAL SAM DOMAIN PROTEIN"/>
    <property type="match status" value="1"/>
</dbReference>
<reference evidence="9" key="1">
    <citation type="journal article" date="2021" name="PeerJ">
        <title>Extensive microbial diversity within the chicken gut microbiome revealed by metagenomics and culture.</title>
        <authorList>
            <person name="Gilroy R."/>
            <person name="Ravi A."/>
            <person name="Getino M."/>
            <person name="Pursley I."/>
            <person name="Horton D.L."/>
            <person name="Alikhan N.F."/>
            <person name="Baker D."/>
            <person name="Gharbi K."/>
            <person name="Hall N."/>
            <person name="Watson M."/>
            <person name="Adriaenssens E.M."/>
            <person name="Foster-Nyarko E."/>
            <person name="Jarju S."/>
            <person name="Secka A."/>
            <person name="Antonio M."/>
            <person name="Oren A."/>
            <person name="Chaudhuri R.R."/>
            <person name="La Ragione R."/>
            <person name="Hildebrand F."/>
            <person name="Pallen M.J."/>
        </authorList>
    </citation>
    <scope>NUCLEOTIDE SEQUENCE</scope>
    <source>
        <strain evidence="9">1068</strain>
    </source>
</reference>
<dbReference type="GO" id="GO:0046872">
    <property type="term" value="F:metal ion binding"/>
    <property type="evidence" value="ECO:0007669"/>
    <property type="project" value="UniProtKB-KW"/>
</dbReference>
<comment type="caution">
    <text evidence="9">The sequence shown here is derived from an EMBL/GenBank/DDBJ whole genome shotgun (WGS) entry which is preliminary data.</text>
</comment>
<dbReference type="GO" id="GO:0051539">
    <property type="term" value="F:4 iron, 4 sulfur cluster binding"/>
    <property type="evidence" value="ECO:0007669"/>
    <property type="project" value="UniProtKB-KW"/>
</dbReference>
<dbReference type="InterPro" id="IPR058240">
    <property type="entry name" value="rSAM_sf"/>
</dbReference>
<dbReference type="PROSITE" id="PS01305">
    <property type="entry name" value="MOAA_NIFB_PQQE"/>
    <property type="match status" value="1"/>
</dbReference>